<feature type="domain" description="C2H2-type" evidence="12">
    <location>
        <begin position="1031"/>
        <end position="1062"/>
    </location>
</feature>
<feature type="domain" description="C2H2-type" evidence="12">
    <location>
        <begin position="894"/>
        <end position="921"/>
    </location>
</feature>
<dbReference type="PROSITE" id="PS50157">
    <property type="entry name" value="ZINC_FINGER_C2H2_2"/>
    <property type="match status" value="23"/>
</dbReference>
<reference evidence="13 14" key="1">
    <citation type="submission" date="2024-02" db="EMBL/GenBank/DDBJ databases">
        <title>Chromosome-scale genome assembly of the rough periwinkle Littorina saxatilis.</title>
        <authorList>
            <person name="De Jode A."/>
            <person name="Faria R."/>
            <person name="Formenti G."/>
            <person name="Sims Y."/>
            <person name="Smith T.P."/>
            <person name="Tracey A."/>
            <person name="Wood J.M.D."/>
            <person name="Zagrodzka Z.B."/>
            <person name="Johannesson K."/>
            <person name="Butlin R.K."/>
            <person name="Leder E.H."/>
        </authorList>
    </citation>
    <scope>NUCLEOTIDE SEQUENCE [LARGE SCALE GENOMIC DNA]</scope>
    <source>
        <strain evidence="13">Snail1</strain>
        <tissue evidence="13">Muscle</tissue>
    </source>
</reference>
<evidence type="ECO:0000256" key="1">
    <source>
        <dbReference type="ARBA" id="ARBA00004123"/>
    </source>
</evidence>
<dbReference type="GO" id="GO:0010468">
    <property type="term" value="P:regulation of gene expression"/>
    <property type="evidence" value="ECO:0007669"/>
    <property type="project" value="UniProtKB-ARBA"/>
</dbReference>
<feature type="compositionally biased region" description="Low complexity" evidence="11">
    <location>
        <begin position="486"/>
        <end position="498"/>
    </location>
</feature>
<evidence type="ECO:0000256" key="10">
    <source>
        <dbReference type="PROSITE-ProRule" id="PRU00042"/>
    </source>
</evidence>
<evidence type="ECO:0000259" key="12">
    <source>
        <dbReference type="PROSITE" id="PS50157"/>
    </source>
</evidence>
<dbReference type="InterPro" id="IPR036236">
    <property type="entry name" value="Znf_C2H2_sf"/>
</dbReference>
<dbReference type="PANTHER" id="PTHR47772">
    <property type="entry name" value="ZINC FINGER PROTEIN 200"/>
    <property type="match status" value="1"/>
</dbReference>
<keyword evidence="4 10" id="KW-0863">Zinc-finger</keyword>
<feature type="domain" description="C2H2-type" evidence="12">
    <location>
        <begin position="1338"/>
        <end position="1362"/>
    </location>
</feature>
<evidence type="ECO:0000313" key="14">
    <source>
        <dbReference type="Proteomes" id="UP001374579"/>
    </source>
</evidence>
<dbReference type="FunFam" id="3.30.160.60:FF:000176">
    <property type="entry name" value="zinc finger protein 70"/>
    <property type="match status" value="1"/>
</dbReference>
<feature type="region of interest" description="Disordered" evidence="11">
    <location>
        <begin position="446"/>
        <end position="510"/>
    </location>
</feature>
<dbReference type="FunFam" id="3.30.160.60:FF:000100">
    <property type="entry name" value="Zinc finger 45-like"/>
    <property type="match status" value="1"/>
</dbReference>
<feature type="domain" description="C2H2-type" evidence="12">
    <location>
        <begin position="1123"/>
        <end position="1153"/>
    </location>
</feature>
<feature type="compositionally biased region" description="Low complexity" evidence="11">
    <location>
        <begin position="330"/>
        <end position="349"/>
    </location>
</feature>
<sequence>MQSLSYDDVGTSPVSPADNDAESSLERFECPLCELVLCNGDDLYQHVQMHAGEQDSFKCQACGKECPDVAMFGKHLRVHTHEKPFKCTECGKGFREKCSLTRHARTHTGEKPFTCDVCEKSFSDVGSFGRHKKTHMGQKAKVHECPFDHCTKSFIDKSSLKRHVKTHTGEKPFQCQVCSKCFTESGSYKRHLRVHTGEKRYKCRVCGRAFSERASMVRHERNVCMMTSGIDHTNDLEASTEGSELSREGNESPYSLTDFFKSFVGKSSDKLNNNIYSSFEEDGSNDTTECGTNRNLSANYATANDPPNVCGNEKDGENEKRNALSKSPLSAGVAVAKRGAVRGSRVSSGSDERENDGQPSHVAMPDRICNIPTKMLQLQHLLEKPAEVKAKPADTQMCFECGDVISDYEDDDQTAHSDSASTASDSKKALRCSACRQEAITYTNGESSPAVFTTGDSSPATFPNSEASPAMLRNGDESPSAFMNGESSPAPSEDSSASQRGQRRNRCSHCGKTFADSSKLKRHVKIHLGMRDFKCRTCGKGFIEACSLRRHESVHSDVKPHNCSLCGKGFTDSSGLKKHLIRCNGQVKDITKVMDIKVTDTKISEDQVKDTIKVTDTKVMNTKVTEGQIKDSARIAGSVSEQHNQTKDNSKVMNSSRITEKEFTFLNIKKEVEERSKEDGHVEAGCQQKSNSILNALGIAQSAKGCHIKNESSNIKRERQSSGAAYLDSLKSNTTFNHEAMVYICRECGKSCDDEQSFKRHIASHGATLATLEEHVSCHVCGKMFVSVQYLLKHMKNHNGVSVPPGSGSGIPFSESSVNAETLLKTTAALAQSVASKLPALSPLLSNTQNFVFNASAPATSTPKLTKNLAEKITTLSSTTPPPSSSTPSKIGSTNCEVCGKVFADASSLKRHSRLHTEQQQPFPCKNCSKVFWDQGSLKRHWLRGCKGVVVATKEDSAEAPDQKRIKLEPGADEFACTQCRKVFNTREEQMTHEKAHRVSPSLRCNVCRKSFSDSITLGLHLRVHASERPHLCEICFKGFADSGSLSKHRARGCYAHAGAALDPSKLPCADCGKVFSDQSNFDQHMSSHRGVKPYSCTQCGKSFTEACSLKRHTRLHTGQNLCRCLHCGRTFLENSGLKKHLQRQSCQQEKKPVKSFLYPCHLCQKVFTKRYILLRHMKTHLGLRPFACDKCDKSFTESSSLKRHYRQHTGERPYWCGGCKKTFTDAGVLKKHKHRCPYITDDDDLSASLYSSFFNGHHLSSKWAAKALTNKTSTSRFPRIRLLPSKTLKTRHDPSLALGSSIWHLPTKHCWRCGRHFASVKQRHLHARAAHSGLWTAKCRSCWRRFSRLSYLRVHTKLHKV</sequence>
<keyword evidence="6" id="KW-0805">Transcription regulation</keyword>
<dbReference type="FunFam" id="3.30.160.60:FF:000446">
    <property type="entry name" value="Zinc finger protein"/>
    <property type="match status" value="2"/>
</dbReference>
<name>A0AAN9AMK6_9CAEN</name>
<proteinExistence type="predicted"/>
<feature type="compositionally biased region" description="Basic and acidic residues" evidence="11">
    <location>
        <begin position="312"/>
        <end position="322"/>
    </location>
</feature>
<dbReference type="EMBL" id="JBAMIC010000804">
    <property type="protein sequence ID" value="KAK7089692.1"/>
    <property type="molecule type" value="Genomic_DNA"/>
</dbReference>
<feature type="domain" description="C2H2-type" evidence="12">
    <location>
        <begin position="1309"/>
        <end position="1337"/>
    </location>
</feature>
<feature type="domain" description="C2H2-type" evidence="12">
    <location>
        <begin position="533"/>
        <end position="560"/>
    </location>
</feature>
<feature type="domain" description="C2H2-type" evidence="12">
    <location>
        <begin position="743"/>
        <end position="765"/>
    </location>
</feature>
<feature type="compositionally biased region" description="Polar residues" evidence="11">
    <location>
        <begin position="446"/>
        <end position="467"/>
    </location>
</feature>
<keyword evidence="5" id="KW-0862">Zinc</keyword>
<gene>
    <name evidence="13" type="ORF">V1264_024895</name>
</gene>
<dbReference type="SMART" id="SM00355">
    <property type="entry name" value="ZnF_C2H2"/>
    <property type="match status" value="24"/>
</dbReference>
<evidence type="ECO:0000256" key="9">
    <source>
        <dbReference type="ARBA" id="ARBA00023242"/>
    </source>
</evidence>
<feature type="domain" description="C2H2-type" evidence="12">
    <location>
        <begin position="113"/>
        <end position="140"/>
    </location>
</feature>
<dbReference type="SUPFAM" id="SSF57667">
    <property type="entry name" value="beta-beta-alpha zinc fingers"/>
    <property type="match status" value="13"/>
</dbReference>
<dbReference type="InterPro" id="IPR050636">
    <property type="entry name" value="C2H2-ZF_domain-containing"/>
</dbReference>
<feature type="domain" description="C2H2-type" evidence="12">
    <location>
        <begin position="57"/>
        <end position="84"/>
    </location>
</feature>
<evidence type="ECO:0000256" key="7">
    <source>
        <dbReference type="ARBA" id="ARBA00023125"/>
    </source>
</evidence>
<keyword evidence="7" id="KW-0238">DNA-binding</keyword>
<evidence type="ECO:0000256" key="2">
    <source>
        <dbReference type="ARBA" id="ARBA00022723"/>
    </source>
</evidence>
<evidence type="ECO:0000256" key="4">
    <source>
        <dbReference type="ARBA" id="ARBA00022771"/>
    </source>
</evidence>
<dbReference type="FunFam" id="3.30.160.60:FF:000264">
    <property type="entry name" value="Zinc finger protein 236"/>
    <property type="match status" value="1"/>
</dbReference>
<keyword evidence="2" id="KW-0479">Metal-binding</keyword>
<dbReference type="InterPro" id="IPR013087">
    <property type="entry name" value="Znf_C2H2_type"/>
</dbReference>
<comment type="subcellular location">
    <subcellularLocation>
        <location evidence="1">Nucleus</location>
    </subcellularLocation>
</comment>
<dbReference type="Gene3D" id="3.30.160.60">
    <property type="entry name" value="Classic Zinc Finger"/>
    <property type="match status" value="18"/>
</dbReference>
<comment type="caution">
    <text evidence="13">The sequence shown here is derived from an EMBL/GenBank/DDBJ whole genome shotgun (WGS) entry which is preliminary data.</text>
</comment>
<feature type="domain" description="C2H2-type" evidence="12">
    <location>
        <begin position="85"/>
        <end position="112"/>
    </location>
</feature>
<feature type="domain" description="C2H2-type" evidence="12">
    <location>
        <begin position="975"/>
        <end position="997"/>
    </location>
</feature>
<feature type="domain" description="C2H2-type" evidence="12">
    <location>
        <begin position="28"/>
        <end position="55"/>
    </location>
</feature>
<dbReference type="GO" id="GO:0005634">
    <property type="term" value="C:nucleus"/>
    <property type="evidence" value="ECO:0007669"/>
    <property type="project" value="UniProtKB-SubCell"/>
</dbReference>
<dbReference type="PANTHER" id="PTHR47772:SF7">
    <property type="entry name" value="ZINC FINGER PROTEIN 160"/>
    <property type="match status" value="1"/>
</dbReference>
<accession>A0AAN9AMK6</accession>
<feature type="domain" description="C2H2-type" evidence="12">
    <location>
        <begin position="561"/>
        <end position="588"/>
    </location>
</feature>
<evidence type="ECO:0000256" key="3">
    <source>
        <dbReference type="ARBA" id="ARBA00022737"/>
    </source>
</evidence>
<dbReference type="GO" id="GO:0003677">
    <property type="term" value="F:DNA binding"/>
    <property type="evidence" value="ECO:0007669"/>
    <property type="project" value="UniProtKB-KW"/>
</dbReference>
<dbReference type="FunFam" id="3.30.160.60:FF:000646">
    <property type="entry name" value="Myeloid zinc finger 1"/>
    <property type="match status" value="1"/>
</dbReference>
<organism evidence="13 14">
    <name type="scientific">Littorina saxatilis</name>
    <dbReference type="NCBI Taxonomy" id="31220"/>
    <lineage>
        <taxon>Eukaryota</taxon>
        <taxon>Metazoa</taxon>
        <taxon>Spiralia</taxon>
        <taxon>Lophotrochozoa</taxon>
        <taxon>Mollusca</taxon>
        <taxon>Gastropoda</taxon>
        <taxon>Caenogastropoda</taxon>
        <taxon>Littorinimorpha</taxon>
        <taxon>Littorinoidea</taxon>
        <taxon>Littorinidae</taxon>
        <taxon>Littorina</taxon>
    </lineage>
</organism>
<feature type="domain" description="C2H2-type" evidence="12">
    <location>
        <begin position="201"/>
        <end position="237"/>
    </location>
</feature>
<dbReference type="FunFam" id="3.30.160.60:FF:000744">
    <property type="entry name" value="zinc finger E-box-binding homeobox 1"/>
    <property type="match status" value="1"/>
</dbReference>
<dbReference type="FunFam" id="3.30.160.60:FF:000965">
    <property type="entry name" value="Neurotrophin receptor-interacting factor homolog"/>
    <property type="match status" value="1"/>
</dbReference>
<dbReference type="Proteomes" id="UP001374579">
    <property type="component" value="Unassembled WGS sequence"/>
</dbReference>
<evidence type="ECO:0000256" key="6">
    <source>
        <dbReference type="ARBA" id="ARBA00023015"/>
    </source>
</evidence>
<feature type="domain" description="C2H2-type" evidence="12">
    <location>
        <begin position="173"/>
        <end position="200"/>
    </location>
</feature>
<evidence type="ECO:0000313" key="13">
    <source>
        <dbReference type="EMBL" id="KAK7089692.1"/>
    </source>
</evidence>
<keyword evidence="8" id="KW-0804">Transcription</keyword>
<feature type="domain" description="C2H2-type" evidence="12">
    <location>
        <begin position="1095"/>
        <end position="1122"/>
    </location>
</feature>
<evidence type="ECO:0000256" key="5">
    <source>
        <dbReference type="ARBA" id="ARBA00022833"/>
    </source>
</evidence>
<evidence type="ECO:0000256" key="11">
    <source>
        <dbReference type="SAM" id="MobiDB-lite"/>
    </source>
</evidence>
<feature type="domain" description="C2H2-type" evidence="12">
    <location>
        <begin position="505"/>
        <end position="532"/>
    </location>
</feature>
<feature type="region of interest" description="Disordered" evidence="11">
    <location>
        <begin position="297"/>
        <end position="364"/>
    </location>
</feature>
<feature type="domain" description="C2H2-type" evidence="12">
    <location>
        <begin position="776"/>
        <end position="800"/>
    </location>
</feature>
<feature type="domain" description="C2H2-type" evidence="12">
    <location>
        <begin position="1003"/>
        <end position="1030"/>
    </location>
</feature>
<feature type="domain" description="C2H2-type" evidence="12">
    <location>
        <begin position="1159"/>
        <end position="1186"/>
    </location>
</feature>
<keyword evidence="14" id="KW-1185">Reference proteome</keyword>
<keyword evidence="3" id="KW-0677">Repeat</keyword>
<evidence type="ECO:0000256" key="8">
    <source>
        <dbReference type="ARBA" id="ARBA00023163"/>
    </source>
</evidence>
<feature type="domain" description="C2H2-type" evidence="12">
    <location>
        <begin position="1187"/>
        <end position="1214"/>
    </location>
</feature>
<dbReference type="GO" id="GO:0008270">
    <property type="term" value="F:zinc ion binding"/>
    <property type="evidence" value="ECO:0007669"/>
    <property type="project" value="UniProtKB-KW"/>
</dbReference>
<dbReference type="PROSITE" id="PS00028">
    <property type="entry name" value="ZINC_FINGER_C2H2_1"/>
    <property type="match status" value="18"/>
</dbReference>
<dbReference type="Pfam" id="PF00096">
    <property type="entry name" value="zf-C2H2"/>
    <property type="match status" value="14"/>
</dbReference>
<feature type="domain" description="C2H2-type" evidence="12">
    <location>
        <begin position="143"/>
        <end position="172"/>
    </location>
</feature>
<feature type="region of interest" description="Disordered" evidence="11">
    <location>
        <begin position="1"/>
        <end position="21"/>
    </location>
</feature>
<dbReference type="FunFam" id="3.30.160.60:FF:002343">
    <property type="entry name" value="Zinc finger protein 33A"/>
    <property type="match status" value="2"/>
</dbReference>
<keyword evidence="9" id="KW-0539">Nucleus</keyword>
<protein>
    <recommendedName>
        <fullName evidence="12">C2H2-type domain-containing protein</fullName>
    </recommendedName>
</protein>
<feature type="domain" description="C2H2-type" evidence="12">
    <location>
        <begin position="1067"/>
        <end position="1094"/>
    </location>
</feature>